<gene>
    <name evidence="2" type="ORF">FIBSPDRAFT_900786</name>
</gene>
<dbReference type="EMBL" id="KV417708">
    <property type="protein sequence ID" value="KZP09073.1"/>
    <property type="molecule type" value="Genomic_DNA"/>
</dbReference>
<evidence type="ECO:0000313" key="2">
    <source>
        <dbReference type="EMBL" id="KZP09073.1"/>
    </source>
</evidence>
<dbReference type="Proteomes" id="UP000076532">
    <property type="component" value="Unassembled WGS sequence"/>
</dbReference>
<protein>
    <submittedName>
        <fullName evidence="2">Uncharacterized protein</fullName>
    </submittedName>
</protein>
<evidence type="ECO:0000256" key="1">
    <source>
        <dbReference type="SAM" id="MobiDB-lite"/>
    </source>
</evidence>
<feature type="compositionally biased region" description="Polar residues" evidence="1">
    <location>
        <begin position="131"/>
        <end position="151"/>
    </location>
</feature>
<keyword evidence="3" id="KW-1185">Reference proteome</keyword>
<proteinExistence type="predicted"/>
<sequence>MSPPQPSPQAECADSVRADTIVTPVPARSRVPTPSGAAASKDDVNGQSHSSHAQADDLPDLACTTHLCHLRQDKCDRLMTRVTDNEVQNPTPAVAVPPCCTIRWTEFSPSPLPPLPIPTQRQSRAVTPVNTNPISSTWSPTGKKAQTSFEKSISRHPASPFPSPNREEASEEDSFTGAPEPRDYTEMFNLHDM</sequence>
<reference evidence="2 3" key="1">
    <citation type="journal article" date="2016" name="Mol. Biol. Evol.">
        <title>Comparative Genomics of Early-Diverging Mushroom-Forming Fungi Provides Insights into the Origins of Lignocellulose Decay Capabilities.</title>
        <authorList>
            <person name="Nagy L.G."/>
            <person name="Riley R."/>
            <person name="Tritt A."/>
            <person name="Adam C."/>
            <person name="Daum C."/>
            <person name="Floudas D."/>
            <person name="Sun H."/>
            <person name="Yadav J.S."/>
            <person name="Pangilinan J."/>
            <person name="Larsson K.H."/>
            <person name="Matsuura K."/>
            <person name="Barry K."/>
            <person name="Labutti K."/>
            <person name="Kuo R."/>
            <person name="Ohm R.A."/>
            <person name="Bhattacharya S.S."/>
            <person name="Shirouzu T."/>
            <person name="Yoshinaga Y."/>
            <person name="Martin F.M."/>
            <person name="Grigoriev I.V."/>
            <person name="Hibbett D.S."/>
        </authorList>
    </citation>
    <scope>NUCLEOTIDE SEQUENCE [LARGE SCALE GENOMIC DNA]</scope>
    <source>
        <strain evidence="2 3">CBS 109695</strain>
    </source>
</reference>
<feature type="region of interest" description="Disordered" evidence="1">
    <location>
        <begin position="1"/>
        <end position="55"/>
    </location>
</feature>
<accession>A0A165Y067</accession>
<organism evidence="2 3">
    <name type="scientific">Athelia psychrophila</name>
    <dbReference type="NCBI Taxonomy" id="1759441"/>
    <lineage>
        <taxon>Eukaryota</taxon>
        <taxon>Fungi</taxon>
        <taxon>Dikarya</taxon>
        <taxon>Basidiomycota</taxon>
        <taxon>Agaricomycotina</taxon>
        <taxon>Agaricomycetes</taxon>
        <taxon>Agaricomycetidae</taxon>
        <taxon>Atheliales</taxon>
        <taxon>Atheliaceae</taxon>
        <taxon>Athelia</taxon>
    </lineage>
</organism>
<evidence type="ECO:0000313" key="3">
    <source>
        <dbReference type="Proteomes" id="UP000076532"/>
    </source>
</evidence>
<dbReference type="AlphaFoldDB" id="A0A165Y067"/>
<feature type="region of interest" description="Disordered" evidence="1">
    <location>
        <begin position="131"/>
        <end position="193"/>
    </location>
</feature>
<name>A0A165Y067_9AGAM</name>
<feature type="compositionally biased region" description="Basic and acidic residues" evidence="1">
    <location>
        <begin position="180"/>
        <end position="193"/>
    </location>
</feature>